<protein>
    <recommendedName>
        <fullName evidence="2">phosphorylase kinase</fullName>
        <ecNumber evidence="2">2.7.11.19</ecNumber>
    </recommendedName>
</protein>
<accession>A0AA85K1U0</accession>
<evidence type="ECO:0000256" key="1">
    <source>
        <dbReference type="ARBA" id="ARBA00001674"/>
    </source>
</evidence>
<keyword evidence="7" id="KW-0418">Kinase</keyword>
<dbReference type="Pfam" id="PF00069">
    <property type="entry name" value="Pkinase"/>
    <property type="match status" value="1"/>
</dbReference>
<reference evidence="15" key="1">
    <citation type="submission" date="2022-06" db="EMBL/GenBank/DDBJ databases">
        <authorList>
            <person name="Berger JAMES D."/>
            <person name="Berger JAMES D."/>
        </authorList>
    </citation>
    <scope>NUCLEOTIDE SEQUENCE [LARGE SCALE GENOMIC DNA]</scope>
</reference>
<dbReference type="PROSITE" id="PS00107">
    <property type="entry name" value="PROTEIN_KINASE_ATP"/>
    <property type="match status" value="1"/>
</dbReference>
<sequence>MTISCPERDGVVADLRLAESFYSRYEVRDILGSGASSTVRRCIEKDSKCEYAVKILDLNSGVDTPDVIRSECMREVAILRKVVDHANIIKIHDVFEGDAYIFLVSEICQGGELFDYLTHNVIISEKRTRALMRQLFDAVNFIHDRQIVHRDLKPENILLDDNLNIKVTDFGLAVFVDDEEELRETRGTPGYLAPEVLMCGYYEDQPPYGQPVDIWACGVIMYTLLAGCPPFWNRKEHLMLRQIMEGRFSFPSPEWDDISESAKDLICKILVVDAKTRLTAVESLKHEFFLQQPLVGVTTFNAKRKFKISIMAIGFIYCLKRLKTDAAFLNVNQLSMDPYSNKKLRKIIDTLAYDVYSQWVKKGEEQNRAALFENAPRRDLIDVTSIYNPNNSNNLSPRRSIFAGGGGSMNYTTFNYDDDDDDDLRVPIRIEY</sequence>
<evidence type="ECO:0000256" key="6">
    <source>
        <dbReference type="ARBA" id="ARBA00022741"/>
    </source>
</evidence>
<evidence type="ECO:0000256" key="2">
    <source>
        <dbReference type="ARBA" id="ARBA00012432"/>
    </source>
</evidence>
<evidence type="ECO:0000256" key="4">
    <source>
        <dbReference type="ARBA" id="ARBA00022600"/>
    </source>
</evidence>
<comment type="similarity">
    <text evidence="13">Belongs to the protein kinase superfamily.</text>
</comment>
<dbReference type="GO" id="GO:0004689">
    <property type="term" value="F:phosphorylase kinase activity"/>
    <property type="evidence" value="ECO:0007669"/>
    <property type="project" value="UniProtKB-EC"/>
</dbReference>
<name>A0AA85K1U0_TRIRE</name>
<dbReference type="InterPro" id="IPR017441">
    <property type="entry name" value="Protein_kinase_ATP_BS"/>
</dbReference>
<dbReference type="GO" id="GO:0005964">
    <property type="term" value="C:phosphorylase kinase complex"/>
    <property type="evidence" value="ECO:0007669"/>
    <property type="project" value="InterPro"/>
</dbReference>
<dbReference type="Gene3D" id="3.30.200.20">
    <property type="entry name" value="Phosphorylase Kinase, domain 1"/>
    <property type="match status" value="1"/>
</dbReference>
<reference evidence="16" key="2">
    <citation type="submission" date="2023-11" db="UniProtKB">
        <authorList>
            <consortium name="WormBaseParasite"/>
        </authorList>
    </citation>
    <scope>IDENTIFICATION</scope>
</reference>
<evidence type="ECO:0000313" key="16">
    <source>
        <dbReference type="WBParaSite" id="TREG1_60340.1"/>
    </source>
</evidence>
<evidence type="ECO:0000256" key="7">
    <source>
        <dbReference type="ARBA" id="ARBA00022777"/>
    </source>
</evidence>
<dbReference type="EC" id="2.7.11.19" evidence="2"/>
<feature type="domain" description="Protein kinase" evidence="14">
    <location>
        <begin position="25"/>
        <end position="289"/>
    </location>
</feature>
<keyword evidence="4" id="KW-0321">Glycogen metabolism</keyword>
<keyword evidence="10" id="KW-0119">Carbohydrate metabolism</keyword>
<evidence type="ECO:0000256" key="11">
    <source>
        <dbReference type="ARBA" id="ARBA00025890"/>
    </source>
</evidence>
<dbReference type="PROSITE" id="PS50011">
    <property type="entry name" value="PROTEIN_KINASE_DOM"/>
    <property type="match status" value="1"/>
</dbReference>
<dbReference type="PROSITE" id="PS00108">
    <property type="entry name" value="PROTEIN_KINASE_ST"/>
    <property type="match status" value="1"/>
</dbReference>
<evidence type="ECO:0000256" key="5">
    <source>
        <dbReference type="ARBA" id="ARBA00022679"/>
    </source>
</evidence>
<dbReference type="PRINTS" id="PR01049">
    <property type="entry name" value="PHOSPHBKNASE"/>
</dbReference>
<dbReference type="InterPro" id="IPR011009">
    <property type="entry name" value="Kinase-like_dom_sf"/>
</dbReference>
<organism evidence="15 16">
    <name type="scientific">Trichobilharzia regenti</name>
    <name type="common">Nasal bird schistosome</name>
    <dbReference type="NCBI Taxonomy" id="157069"/>
    <lineage>
        <taxon>Eukaryota</taxon>
        <taxon>Metazoa</taxon>
        <taxon>Spiralia</taxon>
        <taxon>Lophotrochozoa</taxon>
        <taxon>Platyhelminthes</taxon>
        <taxon>Trematoda</taxon>
        <taxon>Digenea</taxon>
        <taxon>Strigeidida</taxon>
        <taxon>Schistosomatoidea</taxon>
        <taxon>Schistosomatidae</taxon>
        <taxon>Trichobilharzia</taxon>
    </lineage>
</organism>
<dbReference type="GO" id="GO:0005524">
    <property type="term" value="F:ATP binding"/>
    <property type="evidence" value="ECO:0007669"/>
    <property type="project" value="UniProtKB-UniRule"/>
</dbReference>
<dbReference type="Gene3D" id="1.10.510.10">
    <property type="entry name" value="Transferase(Phosphotransferase) domain 1"/>
    <property type="match status" value="1"/>
</dbReference>
<dbReference type="FunFam" id="1.10.510.10:FF:001701">
    <property type="entry name" value="Phosphorylase kinase catalytic subunit gamma 2"/>
    <property type="match status" value="1"/>
</dbReference>
<evidence type="ECO:0000313" key="15">
    <source>
        <dbReference type="Proteomes" id="UP000050795"/>
    </source>
</evidence>
<dbReference type="InterPro" id="IPR002291">
    <property type="entry name" value="Phosph_kin_gamma"/>
</dbReference>
<keyword evidence="6 12" id="KW-0547">Nucleotide-binding</keyword>
<evidence type="ECO:0000256" key="9">
    <source>
        <dbReference type="ARBA" id="ARBA00022860"/>
    </source>
</evidence>
<evidence type="ECO:0000256" key="12">
    <source>
        <dbReference type="PROSITE-ProRule" id="PRU10141"/>
    </source>
</evidence>
<dbReference type="GO" id="GO:0005977">
    <property type="term" value="P:glycogen metabolic process"/>
    <property type="evidence" value="ECO:0007669"/>
    <property type="project" value="UniProtKB-KW"/>
</dbReference>
<dbReference type="GO" id="GO:0005516">
    <property type="term" value="F:calmodulin binding"/>
    <property type="evidence" value="ECO:0007669"/>
    <property type="project" value="UniProtKB-KW"/>
</dbReference>
<feature type="binding site" evidence="12">
    <location>
        <position position="54"/>
    </location>
    <ligand>
        <name>ATP</name>
        <dbReference type="ChEBI" id="CHEBI:30616"/>
    </ligand>
</feature>
<evidence type="ECO:0000256" key="10">
    <source>
        <dbReference type="ARBA" id="ARBA00023277"/>
    </source>
</evidence>
<evidence type="ECO:0000256" key="3">
    <source>
        <dbReference type="ARBA" id="ARBA00022527"/>
    </source>
</evidence>
<comment type="catalytic activity">
    <reaction evidence="1">
        <text>2 ATP + phosphorylase b = 2 ADP + phosphorylase a.</text>
        <dbReference type="EC" id="2.7.11.19"/>
    </reaction>
</comment>
<dbReference type="PANTHER" id="PTHR24347">
    <property type="entry name" value="SERINE/THREONINE-PROTEIN KINASE"/>
    <property type="match status" value="1"/>
</dbReference>
<dbReference type="SUPFAM" id="SSF56112">
    <property type="entry name" value="Protein kinase-like (PK-like)"/>
    <property type="match status" value="1"/>
</dbReference>
<evidence type="ECO:0000256" key="8">
    <source>
        <dbReference type="ARBA" id="ARBA00022840"/>
    </source>
</evidence>
<keyword evidence="9" id="KW-0112">Calmodulin-binding</keyword>
<dbReference type="InterPro" id="IPR000719">
    <property type="entry name" value="Prot_kinase_dom"/>
</dbReference>
<keyword evidence="5" id="KW-0808">Transferase</keyword>
<evidence type="ECO:0000256" key="13">
    <source>
        <dbReference type="RuleBase" id="RU000304"/>
    </source>
</evidence>
<comment type="subunit">
    <text evidence="11">Hexadecamer of 4 heterotetramers, each composed of alpha, beta, gamma, and delta subunits. Alpha (PHKA1 or PHKA2) and beta (PHKB) are regulatory subunits, gamma (PHKG1 or PHKG2) is the catalytic subunit, and delta is calmodulin.</text>
</comment>
<proteinExistence type="inferred from homology"/>
<dbReference type="AlphaFoldDB" id="A0AA85K1U0"/>
<dbReference type="SMART" id="SM00220">
    <property type="entry name" value="S_TKc"/>
    <property type="match status" value="1"/>
</dbReference>
<dbReference type="Proteomes" id="UP000050795">
    <property type="component" value="Unassembled WGS sequence"/>
</dbReference>
<evidence type="ECO:0000259" key="14">
    <source>
        <dbReference type="PROSITE" id="PS50011"/>
    </source>
</evidence>
<dbReference type="WBParaSite" id="TREG1_60340.1">
    <property type="protein sequence ID" value="TREG1_60340.1"/>
    <property type="gene ID" value="TREG1_60340"/>
</dbReference>
<keyword evidence="15" id="KW-1185">Reference proteome</keyword>
<keyword evidence="8 12" id="KW-0067">ATP-binding</keyword>
<keyword evidence="3 13" id="KW-0723">Serine/threonine-protein kinase</keyword>
<dbReference type="InterPro" id="IPR008271">
    <property type="entry name" value="Ser/Thr_kinase_AS"/>
</dbReference>